<organism evidence="1 2">
    <name type="scientific">Clostridium isatidis</name>
    <dbReference type="NCBI Taxonomy" id="182773"/>
    <lineage>
        <taxon>Bacteria</taxon>
        <taxon>Bacillati</taxon>
        <taxon>Bacillota</taxon>
        <taxon>Clostridia</taxon>
        <taxon>Eubacteriales</taxon>
        <taxon>Clostridiaceae</taxon>
        <taxon>Clostridium</taxon>
    </lineage>
</organism>
<dbReference type="KEGG" id="cia:BEN51_11260"/>
<name>A0A343JET3_9CLOT</name>
<dbReference type="EMBL" id="CP016786">
    <property type="protein sequence ID" value="ASW44041.1"/>
    <property type="molecule type" value="Genomic_DNA"/>
</dbReference>
<evidence type="ECO:0000313" key="1">
    <source>
        <dbReference type="EMBL" id="ASW44041.1"/>
    </source>
</evidence>
<keyword evidence="2" id="KW-1185">Reference proteome</keyword>
<gene>
    <name evidence="1" type="ORF">BEN51_11260</name>
</gene>
<reference evidence="1 2" key="1">
    <citation type="submission" date="2016-08" db="EMBL/GenBank/DDBJ databases">
        <title>Complete Genome Sequence Of The Indigo Reducing Clostridium isatidis DSM15098.</title>
        <authorList>
            <person name="Little G.T."/>
            <person name="Minton N.P."/>
        </authorList>
    </citation>
    <scope>NUCLEOTIDE SEQUENCE [LARGE SCALE GENOMIC DNA]</scope>
    <source>
        <strain evidence="1 2">DSM 15098</strain>
    </source>
</reference>
<dbReference type="Proteomes" id="UP000264883">
    <property type="component" value="Chromosome"/>
</dbReference>
<evidence type="ECO:0000313" key="2">
    <source>
        <dbReference type="Proteomes" id="UP000264883"/>
    </source>
</evidence>
<protein>
    <submittedName>
        <fullName evidence="1">Uncharacterized protein</fullName>
    </submittedName>
</protein>
<sequence length="67" mass="7994">MGAKSRSNNFTRKSPSVFLLMEIFLRKTVKYKEKLSYVKQNRENFLLIQKINIVKGYQGKYNISIKY</sequence>
<dbReference type="AlphaFoldDB" id="A0A343JET3"/>
<proteinExistence type="predicted"/>
<accession>A0A343JET3</accession>